<dbReference type="EMBL" id="LR031880">
    <property type="protein sequence ID" value="VDD63363.1"/>
    <property type="molecule type" value="Genomic_DNA"/>
</dbReference>
<gene>
    <name evidence="2" type="ORF">BOLC6T38816H</name>
</gene>
<reference evidence="2" key="1">
    <citation type="submission" date="2018-11" db="EMBL/GenBank/DDBJ databases">
        <authorList>
            <consortium name="Genoscope - CEA"/>
            <person name="William W."/>
        </authorList>
    </citation>
    <scope>NUCLEOTIDE SEQUENCE</scope>
</reference>
<proteinExistence type="predicted"/>
<name>A0A3P6FY90_BRAOL</name>
<evidence type="ECO:0000256" key="1">
    <source>
        <dbReference type="SAM" id="MobiDB-lite"/>
    </source>
</evidence>
<organism evidence="2">
    <name type="scientific">Brassica oleracea</name>
    <name type="common">Wild cabbage</name>
    <dbReference type="NCBI Taxonomy" id="3712"/>
    <lineage>
        <taxon>Eukaryota</taxon>
        <taxon>Viridiplantae</taxon>
        <taxon>Streptophyta</taxon>
        <taxon>Embryophyta</taxon>
        <taxon>Tracheophyta</taxon>
        <taxon>Spermatophyta</taxon>
        <taxon>Magnoliopsida</taxon>
        <taxon>eudicotyledons</taxon>
        <taxon>Gunneridae</taxon>
        <taxon>Pentapetalae</taxon>
        <taxon>rosids</taxon>
        <taxon>malvids</taxon>
        <taxon>Brassicales</taxon>
        <taxon>Brassicaceae</taxon>
        <taxon>Brassiceae</taxon>
        <taxon>Brassica</taxon>
    </lineage>
</organism>
<evidence type="ECO:0000313" key="2">
    <source>
        <dbReference type="EMBL" id="VDD63363.1"/>
    </source>
</evidence>
<dbReference type="AlphaFoldDB" id="A0A3P6FY90"/>
<sequence>MGENVTERDEHVFEDTEVRPAVVYQPQDDGTSLVLGQEFRTKEKEKSIFRRLHIRNAAGRELHLSEYCSKYYLVEQWALAYHRTIYPVPHMSDWVIPEDVKAKKILPPDFDKKKGKPQQTRFPSVGESRGRGQRGR</sequence>
<feature type="region of interest" description="Disordered" evidence="1">
    <location>
        <begin position="106"/>
        <end position="136"/>
    </location>
</feature>
<accession>A0A3P6FY90</accession>
<protein>
    <submittedName>
        <fullName evidence="2">Uncharacterized protein</fullName>
    </submittedName>
</protein>